<comment type="subcellular location">
    <subcellularLocation>
        <location evidence="1">Cytoplasm</location>
    </subcellularLocation>
</comment>
<proteinExistence type="inferred from homology"/>
<sequence>MKTGTSVNIVLAEEHNKMLERSKKKSGRTKRQEAAKRLADHLERFGERWEKPIDEPEA</sequence>
<dbReference type="AlphaFoldDB" id="A0A0H3ZVI6"/>
<keyword evidence="6" id="KW-0238">DNA-binding</keyword>
<dbReference type="InterPro" id="IPR008876">
    <property type="entry name" value="TraY"/>
</dbReference>
<evidence type="ECO:0000256" key="1">
    <source>
        <dbReference type="ARBA" id="ARBA00004496"/>
    </source>
</evidence>
<evidence type="ECO:0000256" key="2">
    <source>
        <dbReference type="ARBA" id="ARBA00007183"/>
    </source>
</evidence>
<name>A0A0H3ZVI6_9VIBR</name>
<keyword evidence="5" id="KW-0184">Conjugation</keyword>
<dbReference type="GO" id="GO:0005737">
    <property type="term" value="C:cytoplasm"/>
    <property type="evidence" value="ECO:0007669"/>
    <property type="project" value="UniProtKB-SubCell"/>
</dbReference>
<keyword evidence="4" id="KW-0963">Cytoplasm</keyword>
<feature type="region of interest" description="Disordered" evidence="7">
    <location>
        <begin position="19"/>
        <end position="58"/>
    </location>
</feature>
<reference evidence="8" key="1">
    <citation type="journal article" date="2015" name="MBio">
        <title>Eco-Evolutionary Dynamics of Episomes among Ecologically Cohesive Bacterial Populations.</title>
        <authorList>
            <person name="Xue H."/>
            <person name="Cordero O.X."/>
            <person name="Camas F.M."/>
            <person name="Trimble W."/>
            <person name="Meyer F."/>
            <person name="Guglielmini J."/>
            <person name="Rocha E.P."/>
            <person name="Polz M.F."/>
        </authorList>
    </citation>
    <scope>NUCLEOTIDE SEQUENCE</scope>
    <source>
        <strain evidence="8">F12 FF_152</strain>
    </source>
</reference>
<dbReference type="GO" id="GO:0003677">
    <property type="term" value="F:DNA binding"/>
    <property type="evidence" value="ECO:0007669"/>
    <property type="project" value="UniProtKB-KW"/>
</dbReference>
<evidence type="ECO:0000256" key="4">
    <source>
        <dbReference type="ARBA" id="ARBA00022490"/>
    </source>
</evidence>
<evidence type="ECO:0000256" key="7">
    <source>
        <dbReference type="SAM" id="MobiDB-lite"/>
    </source>
</evidence>
<protein>
    <recommendedName>
        <fullName evidence="3">Relaxosome protein TraY</fullName>
    </recommendedName>
</protein>
<dbReference type="Pfam" id="PF05509">
    <property type="entry name" value="TraY"/>
    <property type="match status" value="1"/>
</dbReference>
<comment type="similarity">
    <text evidence="2">Belongs to the TraY family.</text>
</comment>
<accession>A0A0H3ZVI6</accession>
<evidence type="ECO:0000256" key="5">
    <source>
        <dbReference type="ARBA" id="ARBA00022971"/>
    </source>
</evidence>
<evidence type="ECO:0000313" key="8">
    <source>
        <dbReference type="EMBL" id="AKN40383.1"/>
    </source>
</evidence>
<dbReference type="EMBL" id="KP795693">
    <property type="protein sequence ID" value="AKN40383.1"/>
    <property type="molecule type" value="Genomic_DNA"/>
</dbReference>
<evidence type="ECO:0000256" key="3">
    <source>
        <dbReference type="ARBA" id="ARBA00020541"/>
    </source>
</evidence>
<organism evidence="8">
    <name type="scientific">Vibrio sp. F12 FF_152</name>
    <dbReference type="NCBI Taxonomy" id="1652829"/>
    <lineage>
        <taxon>Bacteria</taxon>
        <taxon>Pseudomonadati</taxon>
        <taxon>Pseudomonadota</taxon>
        <taxon>Gammaproteobacteria</taxon>
        <taxon>Vibrionales</taxon>
        <taxon>Vibrionaceae</taxon>
        <taxon>Vibrio</taxon>
    </lineage>
</organism>
<feature type="compositionally biased region" description="Basic and acidic residues" evidence="7">
    <location>
        <begin position="30"/>
        <end position="58"/>
    </location>
</feature>
<evidence type="ECO:0000256" key="6">
    <source>
        <dbReference type="ARBA" id="ARBA00023125"/>
    </source>
</evidence>